<feature type="region of interest" description="Disordered" evidence="1">
    <location>
        <begin position="1"/>
        <end position="23"/>
    </location>
</feature>
<evidence type="ECO:0000313" key="4">
    <source>
        <dbReference type="Proteomes" id="UP000636709"/>
    </source>
</evidence>
<dbReference type="PANTHER" id="PTHR33110:SF42">
    <property type="entry name" value="F-BOX DOMAIN-CONTAINING PROTEIN"/>
    <property type="match status" value="1"/>
</dbReference>
<dbReference type="Pfam" id="PF03478">
    <property type="entry name" value="Beta-prop_KIB1-4"/>
    <property type="match status" value="2"/>
</dbReference>
<accession>A0A835EJS9</accession>
<sequence length="667" mass="73746">MDAGKGTSADKNHHASLPVCARKGGKASRSRAAALAKTRCSTKCAPTSETPMSGEVQEPQHRPWADLPADIIGVFVGRLALVEDRARLRSVCRPWRATARLHRRPSPPLPMLVMSDFTFASFCPEGTLTGAHRRVPLPESETTSDGSVHCVGSSEGWLVCVERNKGPYFCDLRCFLMNPFSLNVIRLPPPSGKLYMLSSSEFTTNLIAFDICEDNKGLMISRVEGSVVDLPVVTDIYYETLSVVVEWRGKLLMVCKCSGDTEFGHMIVKFRVFEADLSTNPVRCTEIKDLDGDCIFISPCNSKSFRSSDYDGVGEDLVYLIDGELRPENSVYNMKDGTVASLGADELDDKFWVPGGGLMNATWVVHSVAPTQTRCSTKCAQASETPRSDEALDPQHRPWADLPADILGVVVGLFPLVEDRARLRSVGRAWRAAEQIHRRPPPPLPLLVMSDFKFASFCTEGILTGARRRIPLPEREMASAGKVRCVGSFEGWLGTLYMLSWREFSLHLIAFEICEDNNGLMISRVEGSVIELPVVTHDYYETWSTVEWRGKLLIVSTYSGFTEFGHMIAEVKVFGADLSTNPVRLSEIKNLGGDCIFISPCISKSFRSSDYDGVGEDLIYFTHGNMYPENFVYNMKDGMMASFAVDEVLDTFSAPDGGLMSNKVFSS</sequence>
<comment type="caution">
    <text evidence="3">The sequence shown here is derived from an EMBL/GenBank/DDBJ whole genome shotgun (WGS) entry which is preliminary data.</text>
</comment>
<reference evidence="3" key="1">
    <citation type="submission" date="2020-07" db="EMBL/GenBank/DDBJ databases">
        <title>Genome sequence and genetic diversity analysis of an under-domesticated orphan crop, white fonio (Digitaria exilis).</title>
        <authorList>
            <person name="Bennetzen J.L."/>
            <person name="Chen S."/>
            <person name="Ma X."/>
            <person name="Wang X."/>
            <person name="Yssel A.E.J."/>
            <person name="Chaluvadi S.R."/>
            <person name="Johnson M."/>
            <person name="Gangashetty P."/>
            <person name="Hamidou F."/>
            <person name="Sanogo M.D."/>
            <person name="Zwaenepoel A."/>
            <person name="Wallace J."/>
            <person name="Van De Peer Y."/>
            <person name="Van Deynze A."/>
        </authorList>
    </citation>
    <scope>NUCLEOTIDE SEQUENCE</scope>
    <source>
        <tissue evidence="3">Leaves</tissue>
    </source>
</reference>
<organism evidence="3 4">
    <name type="scientific">Digitaria exilis</name>
    <dbReference type="NCBI Taxonomy" id="1010633"/>
    <lineage>
        <taxon>Eukaryota</taxon>
        <taxon>Viridiplantae</taxon>
        <taxon>Streptophyta</taxon>
        <taxon>Embryophyta</taxon>
        <taxon>Tracheophyta</taxon>
        <taxon>Spermatophyta</taxon>
        <taxon>Magnoliopsida</taxon>
        <taxon>Liliopsida</taxon>
        <taxon>Poales</taxon>
        <taxon>Poaceae</taxon>
        <taxon>PACMAD clade</taxon>
        <taxon>Panicoideae</taxon>
        <taxon>Panicodae</taxon>
        <taxon>Paniceae</taxon>
        <taxon>Anthephorinae</taxon>
        <taxon>Digitaria</taxon>
    </lineage>
</organism>
<dbReference type="AlphaFoldDB" id="A0A835EJS9"/>
<evidence type="ECO:0000259" key="2">
    <source>
        <dbReference type="Pfam" id="PF03478"/>
    </source>
</evidence>
<dbReference type="OrthoDB" id="642536at2759"/>
<evidence type="ECO:0000256" key="1">
    <source>
        <dbReference type="SAM" id="MobiDB-lite"/>
    </source>
</evidence>
<feature type="domain" description="KIB1-4 beta-propeller" evidence="2">
    <location>
        <begin position="494"/>
        <end position="634"/>
    </location>
</feature>
<name>A0A835EJS9_9POAL</name>
<feature type="domain" description="KIB1-4 beta-propeller" evidence="2">
    <location>
        <begin position="192"/>
        <end position="332"/>
    </location>
</feature>
<dbReference type="Proteomes" id="UP000636709">
    <property type="component" value="Unassembled WGS sequence"/>
</dbReference>
<gene>
    <name evidence="3" type="ORF">HU200_034505</name>
</gene>
<protein>
    <recommendedName>
        <fullName evidence="2">KIB1-4 beta-propeller domain-containing protein</fullName>
    </recommendedName>
</protein>
<keyword evidence="4" id="KW-1185">Reference proteome</keyword>
<dbReference type="InterPro" id="IPR005174">
    <property type="entry name" value="KIB1-4_b-propeller"/>
</dbReference>
<dbReference type="EMBL" id="JACEFO010001828">
    <property type="protein sequence ID" value="KAF8700139.1"/>
    <property type="molecule type" value="Genomic_DNA"/>
</dbReference>
<proteinExistence type="predicted"/>
<evidence type="ECO:0000313" key="3">
    <source>
        <dbReference type="EMBL" id="KAF8700139.1"/>
    </source>
</evidence>
<dbReference type="PANTHER" id="PTHR33110">
    <property type="entry name" value="F-BOX/KELCH-REPEAT PROTEIN-RELATED"/>
    <property type="match status" value="1"/>
</dbReference>